<feature type="compositionally biased region" description="Basic and acidic residues" evidence="1">
    <location>
        <begin position="4349"/>
        <end position="4359"/>
    </location>
</feature>
<dbReference type="InterPro" id="IPR044016">
    <property type="entry name" value="Big_13"/>
</dbReference>
<gene>
    <name evidence="3" type="ORF">GCM10007931_22690</name>
</gene>
<feature type="compositionally biased region" description="Basic and acidic residues" evidence="1">
    <location>
        <begin position="4322"/>
        <end position="4337"/>
    </location>
</feature>
<feature type="domain" description="Cadherin" evidence="2">
    <location>
        <begin position="3717"/>
        <end position="3819"/>
    </location>
</feature>
<dbReference type="InterPro" id="IPR013783">
    <property type="entry name" value="Ig-like_fold"/>
</dbReference>
<feature type="domain" description="Cadherin" evidence="2">
    <location>
        <begin position="1607"/>
        <end position="1695"/>
    </location>
</feature>
<feature type="domain" description="Cadherin" evidence="2">
    <location>
        <begin position="1923"/>
        <end position="2011"/>
    </location>
</feature>
<dbReference type="InterPro" id="IPR015919">
    <property type="entry name" value="Cadherin-like_sf"/>
</dbReference>
<protein>
    <recommendedName>
        <fullName evidence="2">Cadherin domain-containing protein</fullName>
    </recommendedName>
</protein>
<dbReference type="Proteomes" id="UP001157156">
    <property type="component" value="Unassembled WGS sequence"/>
</dbReference>
<dbReference type="NCBIfam" id="TIGR01965">
    <property type="entry name" value="VCBS_repeat"/>
    <property type="match status" value="25"/>
</dbReference>
<feature type="domain" description="Cadherin" evidence="2">
    <location>
        <begin position="1492"/>
        <end position="1596"/>
    </location>
</feature>
<dbReference type="PROSITE" id="PS50268">
    <property type="entry name" value="CADHERIN_2"/>
    <property type="match status" value="12"/>
</dbReference>
<dbReference type="SMART" id="SM00112">
    <property type="entry name" value="CA"/>
    <property type="match status" value="9"/>
</dbReference>
<dbReference type="PANTHER" id="PTHR14139:SF2">
    <property type="entry name" value="CALSYNTENIN-1"/>
    <property type="match status" value="1"/>
</dbReference>
<dbReference type="SUPFAM" id="SSF49313">
    <property type="entry name" value="Cadherin-like"/>
    <property type="match status" value="8"/>
</dbReference>
<dbReference type="Pfam" id="PF17803">
    <property type="entry name" value="Cadherin_4"/>
    <property type="match status" value="9"/>
</dbReference>
<dbReference type="PANTHER" id="PTHR14139">
    <property type="entry name" value="CALSYNTENIN"/>
    <property type="match status" value="1"/>
</dbReference>
<feature type="domain" description="Cadherin" evidence="2">
    <location>
        <begin position="2428"/>
        <end position="2530"/>
    </location>
</feature>
<dbReference type="InterPro" id="IPR040853">
    <property type="entry name" value="RapA2_cadherin-like"/>
</dbReference>
<dbReference type="Pfam" id="PF05345">
    <property type="entry name" value="He_PIG"/>
    <property type="match status" value="6"/>
</dbReference>
<sequence length="4359" mass="451925">MEDRKKNKSENKKEQPSKEAIKKLDKNAQRLKAEALRGNADDRIASKTKNDDVADKSWSQAAFVNNLSPNTEVEVEVDTVVSKEQINTPVAGNETNLTQEPQPLVGKIIPTTGEPDVTYSIAENHVSSFGVFRLAPTGAFTFIPSVNSLAGQSQQFTIHATHKGEVHQQQLTITQGHNQIAKVTISGADNAILIEDHNVQAGELHATGNLNIAATAPTDTRVVVETLSGQYGTLEIDANGHWEYSVNNGQQAVQALKSTTTLHESFTIHLVNGDSHQISITIKGDEDKAIISGVDSQPLTEDQHIDTAHHLNAQGKLDIIDVDQGDAYFHAQTAMGKYGEFTIDEQGHWHYSVDDTLQSIQSLASGEKITDTVHVLSKDGATTHDVVVSITGTNDAPVLTVTPNAANLVTGKLTETDVDTTDTHTFSTTQSIGLYGHLSIDPSTGDYTYTQTPGTVKGMSYNHNTGQYTGHDVFEVQVTDGHGGTDTKYITFDVSATVAGPTVTTPNAPVTIILGAPTPPTITLTTPSTTPLILTAPPTASLTIDLASTSDTYGGTGTNSDDITSVTTPMITGHVDIPFSTVNIFDGTTKVGTVIADDKGDYAVATSVLGGTEAGQLHHLHAEATAPGVAGATPILSPTLDVTIDTGATTVADTGTATEDQTAGVASIGNVLGNDESGMVVKAGDLQGAFGTVHMHADGTYTYDLNNQHPSIQALPDGQTTTDIYTYEVTDVAGNTSTETLEITITGTNDNPVVSSAIVDGGHGTDTILRNLPASLVKGQLTATDIDTGDKLSWELMPSSTHSDPHYGDYGHIALAPSGQWVYRVGSAAATALEEGEQVTETFHLKVSDGHGGSTIQTLIIHVTGINNAPIVVTHSQGGLPIAEQTTTQDSSFTFTLPPGTFNDVDHGDHLTLSATGLPSWLHFDATTGTFSGTPTNSDVAGKLPITVTATDTHGAHVEASFALTVNNINDAPVISPISIVTVTEDGAHAAGQLQATDPDVGDAQHLTYSIANAVDGFRLNSDGTWDFDPSHAAYQHIAAGISETVSIPVTVSDGHGGTDTQQLVINITGTNDVPVISGVDSGSVQEESQLTASGTLTISDADAGEDHFIAVSGTTGSGNHGTLDIDASGAWTYHLDNSNAEVQALGESPSGTTNSLTDTFTVTSTDGTAHTITVTVNGTNDAPVFTTATLTQSGDEDASVTGQLGSTDTDIGDSATYAATGTLPAGFTLQADGRYTLDASVQAYQHLEAGHSQDITIPVTVTDGAGGTATQTLTITITGTNDAPVITDISAKTVAEGSTVSGTITSSDVDDHATATFSIAQPVDGFSLNADGSYSFDANHASYAHLAAGSSQDVTIPVTVTDDQGASSTQDLVIHVTGTNDAPVIAGTDTGTAQEESQQTASGTLTIRDADAGEAHFTAASGITGTGNHGQLDIDASGAWTYHLDNSNAEVQALGESPSGTTNSLTDTFTVTSADGTAHTITVTVNGTNDAPVFTTATLTQSGDEDTSVTGQLGSTDTDIGDSATYAATGTLPAGFTLQADGRYTLDASVQAYQHLEAGHSQDITIPVTVTDGAGGTATQTLTITITGTNDAPVITDISAKTVAEGSTVSGIITSSDVDDHATATFSIAQPVDGFSLHADGSYTFDANHASYAHLAAGSSQDVTIPVTVTDDQGASSTQDLIIHVTGTNDAPVIAGTDHGSITEDQNVFSNPKDPSIHELKIQGHLDITDIDSGEDHFVFQRPILGDNGFGTFFITQQGHWGYSANNDDPKLQELGVTDTRTDSIDVKAADGTTHKIIVTIHGTNDDPTFTSATLVNHGNEDTKVTGQLGSTDIDTGDSATYAATGTLPAGFTLQADGRYTLDASVQAYQHIAAGDTQVVTVPVTVTDGAGGTATQTLTITITGTNDAPVITNISAKTVAEGSTVSGTITSSDVDDHATATFSIAQPVDGFSLHADGSYSFDANHASYAHLAAGSSQDVTIPVTVTDDQGASSTQDLVIHVTGTNDVPTVTHTVVAQSATEDTAFSFALSSDTFNDIDNGDHLTLSATGLPNWLHFDAATGTFSGTPTNADVGKLPITVTATDSHGAQVSTSFVLTVNNTNDAPVLTPLSTVAVTEDGAHASGQLQSTDPDVGDAQHLTYSVANAVDGFTLNNDGTWDFDPSHAAYQHIAAGISETVSIPVMVSDGHGGTDTQQLVINITGTNDNPVVSSTMVDGGHGFDEDTGLTSLSLVRGQLTATDVDTGDALKWEIISTHSAPNIGEYGHIALSPSGQWVYRIGSTDATALSEGEQATETFHFKVSDGHGGSTTQTLTIHITGVNNAPTVVSHSQGVLPIAEQTTNQDSPFTFTLPADTFIDVDHGDHLTLSATGMPSWLHFDAATGTFSGTPTNSDVAGKLPITVTATDSYGAHVEASFALTVNNINDAPIISPISIVTVTEDGAHASGQLQATDPDVGDAQHLMYSVANAVDGFTLNNDGTWDFDPSHAAYQHIAAGASETISIPITVSDGYGGTDTQQLVINITGTNDAPVISGTEHGSITEDQHVTPNATDPSIHELTIQGRLAVTDVDSNEAHFQDQTGVVGDNGFGDFSITPSGFWIYTANNDDPKIQELGANDSHTDSITVTTVDGTSHKIVVTIHGANDAPTLTHTVVSQTATEDTAFSFALPSDTFNDIDNGDHLTLSATGLPSWLHFDAATSTFSGTPSNADVGKLPITVTATDSHGAQVSTSFALTVNNTNDAPTLTHTVVSQTATEDTAFSFALPLDTFKDVDNGDHLTLSATGLPSWLHFDAATSTFSGTPTNADVGKLPITVIATDSHGAQVSTSFALTVNNTNDAPVLTPISTVAVTEDGAHASGQLQATDPDVGDAQHLTYSVANAVDGFTLNSDGTWDFDPSHAAYQHIAAGASEMVSIPITVSDGHGGTDTQQLVIDITGTNDAPVIAPGGVIENTLLARLHGSTLIQGQLVATDIDTNDQPKWEIVNPTGSLNPGKSTYGTFIISDDGRWFFRGGGSGGIARSLAEHETVDLPFTVQASDGHGGVVQQVVTVHVVGTNDAPTITHTVTAQSATEDTAFSFALPSDTFNDLDNGDHLTLSATGLPSWLHFDAATGTFSGTPSNADVGKLPITVTATDSQGARVSTSFALTVDNTNDAPTLTITQTTHITGTLVGSDVDVGDVLTYSSPNGVVDSTAHTTVVHGQFGDLTIDTVSGAYTYAPHSSAVGMAFDPATGIYSGHEVFEVVVTDSSGAAMSQFIQFDPTATVTAATTSGNPPVVAAQVQTPPTVTDAMPTLPTITPPTNAVTISLDPASNSGDKTDLITSDTTPTITGHTDIPFSVVEIKDGTTVVATTTSDVNGDYSVTTSALSGSNSGDAHSLTATATAPSAATGIDSSGMVVTVDTGITVPTVDLVDASDSGSNHSDNLTSDTTPTFTLTGIDSDVTQVEVFDGSTSLGMATKVSGSTWTLTTDAAHELTANGHHDITAVVTDTQGNSVTSSPLTISLDTDRPMPPLMFDQITSDNVINAAESTGTVAVTGRVGGVLGQDFVSGDLMTIHLGGKDYQGSVDSSGAFSIDIPGSELAANHAYSASFAAHDNAGNASGVNRLSTSYAVDTDATTASDTDTATEDQAAGVTHGNVLTNDEQGLTVTNAGDKIGTYGTLHLQADGSYTFDLNNLNPAVQAIPTGQTVTDSYTYEVTDAAGNTAQQILTITITGTNDIPVFTAIPSISVTEDAAMVTGHLQANDFDTGANQHLTYTASQAVDGFTLNSDGSWSFDPSHASYQHLAKGVSETISIPVSVTDGEGGTSHSTLTIDITGTNDHPYLLGTDSYTLDESDNIASGQLHALDADDGDTVTLSLDPAQPQVAGFTFDPTDGSYTFDPSDPAYNYLAAGEKLDIVIPITCTDSSGESRTQTHAITFHLTGTNDAAIITGTDSGSITEDLNINAAAVSNTLSAHGHLDVADADTGEAHFQSQIDIKGDHGFGSFMILDQGEWMYIADNDNPEIQKLSAGETRTDSVTVHSADGTPHKITVTIHGADESGVPTVVHESAQGGVHLASTVDATQPVEHIMALADFGLTSTDKGTTITLVTAPAHDGSNKDDGGQFVLQDAQGHETPIHDKGSFTYDDVLAGRVIYQQFDLKSHDVKYTISGDPREHELAFTPPSSTSHDVPDTTETSSFTATLDSTDAPADHPASSHEGISDAASLYMDLLQPKHHVTEDKHTLNDHSQPQHLVVENVDDSMVHNPQHNADEAHGHVNTPVDSYLKMVGANHADKAEVKAEHDASLLDQKFDHNPLADHVHDVLAHEGLDHFANPLADEAHDKHDKHAVFDDHGGKGMEHGMDSPQVDDQLIDGNHHSPDQYNH</sequence>
<dbReference type="CDD" id="cd11304">
    <property type="entry name" value="Cadherin_repeat"/>
    <property type="match status" value="2"/>
</dbReference>
<evidence type="ECO:0000256" key="1">
    <source>
        <dbReference type="SAM" id="MobiDB-lite"/>
    </source>
</evidence>
<feature type="domain" description="Cadherin" evidence="2">
    <location>
        <begin position="1298"/>
        <end position="1386"/>
    </location>
</feature>
<organism evidence="3 4">
    <name type="scientific">Vibrio algivorus</name>
    <dbReference type="NCBI Taxonomy" id="1667024"/>
    <lineage>
        <taxon>Bacteria</taxon>
        <taxon>Pseudomonadati</taxon>
        <taxon>Pseudomonadota</taxon>
        <taxon>Gammaproteobacteria</taxon>
        <taxon>Vibrionales</taxon>
        <taxon>Vibrionaceae</taxon>
        <taxon>Vibrio</taxon>
    </lineage>
</organism>
<evidence type="ECO:0000313" key="4">
    <source>
        <dbReference type="Proteomes" id="UP001157156"/>
    </source>
</evidence>
<dbReference type="InterPro" id="IPR010221">
    <property type="entry name" value="VCBS_dom"/>
</dbReference>
<dbReference type="Gene3D" id="2.60.40.10">
    <property type="entry name" value="Immunoglobulins"/>
    <property type="match status" value="23"/>
</dbReference>
<feature type="compositionally biased region" description="Polar residues" evidence="1">
    <location>
        <begin position="4157"/>
        <end position="4180"/>
    </location>
</feature>
<dbReference type="Pfam" id="PF17963">
    <property type="entry name" value="Big_9"/>
    <property type="match status" value="6"/>
</dbReference>
<reference evidence="4" key="1">
    <citation type="journal article" date="2019" name="Int. J. Syst. Evol. Microbiol.">
        <title>The Global Catalogue of Microorganisms (GCM) 10K type strain sequencing project: providing services to taxonomists for standard genome sequencing and annotation.</title>
        <authorList>
            <consortium name="The Broad Institute Genomics Platform"/>
            <consortium name="The Broad Institute Genome Sequencing Center for Infectious Disease"/>
            <person name="Wu L."/>
            <person name="Ma J."/>
        </authorList>
    </citation>
    <scope>NUCLEOTIDE SEQUENCE [LARGE SCALE GENOMIC DNA]</scope>
    <source>
        <strain evidence="4">NBRC 111146</strain>
    </source>
</reference>
<feature type="domain" description="Cadherin" evidence="2">
    <location>
        <begin position="1808"/>
        <end position="1912"/>
    </location>
</feature>
<feature type="domain" description="Cadherin" evidence="2">
    <location>
        <begin position="975"/>
        <end position="1077"/>
    </location>
</feature>
<feature type="region of interest" description="Disordered" evidence="1">
    <location>
        <begin position="1"/>
        <end position="22"/>
    </location>
</feature>
<dbReference type="RefSeq" id="WP_089123658.1">
    <property type="nucleotide sequence ID" value="NZ_BSPV01000008.1"/>
</dbReference>
<evidence type="ECO:0000259" key="2">
    <source>
        <dbReference type="PROSITE" id="PS50268"/>
    </source>
</evidence>
<accession>A0ABQ6EQN8</accession>
<dbReference type="SMART" id="SM00736">
    <property type="entry name" value="CADG"/>
    <property type="match status" value="10"/>
</dbReference>
<feature type="domain" description="Cadherin" evidence="2">
    <location>
        <begin position="2956"/>
        <end position="3057"/>
    </location>
</feature>
<dbReference type="Pfam" id="PF19077">
    <property type="entry name" value="Big_13"/>
    <property type="match status" value="1"/>
</dbReference>
<dbReference type="InterPro" id="IPR006644">
    <property type="entry name" value="Cadg"/>
</dbReference>
<keyword evidence="4" id="KW-1185">Reference proteome</keyword>
<feature type="region of interest" description="Disordered" evidence="1">
    <location>
        <begin position="4149"/>
        <end position="4193"/>
    </location>
</feature>
<proteinExistence type="predicted"/>
<feature type="domain" description="Cadherin" evidence="2">
    <location>
        <begin position="2107"/>
        <end position="2209"/>
    </location>
</feature>
<comment type="caution">
    <text evidence="3">The sequence shown here is derived from an EMBL/GenBank/DDBJ whole genome shotgun (WGS) entry which is preliminary data.</text>
</comment>
<evidence type="ECO:0000313" key="3">
    <source>
        <dbReference type="EMBL" id="GLT15294.1"/>
    </source>
</evidence>
<dbReference type="EMBL" id="BSPV01000008">
    <property type="protein sequence ID" value="GLT15294.1"/>
    <property type="molecule type" value="Genomic_DNA"/>
</dbReference>
<feature type="domain" description="Cadherin" evidence="2">
    <location>
        <begin position="2838"/>
        <end position="2940"/>
    </location>
</feature>
<feature type="domain" description="Cadherin" evidence="2">
    <location>
        <begin position="1183"/>
        <end position="1287"/>
    </location>
</feature>
<feature type="region of interest" description="Disordered" evidence="1">
    <location>
        <begin position="4322"/>
        <end position="4359"/>
    </location>
</feature>
<dbReference type="InterPro" id="IPR002126">
    <property type="entry name" value="Cadherin-like_dom"/>
</dbReference>
<name>A0ABQ6EQN8_9VIBR</name>